<dbReference type="GO" id="GO:0019867">
    <property type="term" value="C:outer membrane"/>
    <property type="evidence" value="ECO:0007669"/>
    <property type="project" value="InterPro"/>
</dbReference>
<dbReference type="Pfam" id="PF04390">
    <property type="entry name" value="LptE"/>
    <property type="match status" value="1"/>
</dbReference>
<sequence>MSRESSSILWWAKALALLLVVSSCGYHLRGRPPGFSSEWKSLYVEIFRNRTSETRAGVLLTEALRERFARSGFLKLASSPKEADLVLSGEVVRLWIGGVSYNRYTETLERRLSVELRAELRAPHGKILWRNTHLTRYETYPVEGTSEVIDPGREIALRKLAEDLADIIYHQITASF</sequence>
<reference evidence="1 2" key="1">
    <citation type="submission" date="2019-08" db="EMBL/GenBank/DDBJ databases">
        <title>Complete genome sequence of Thermosulfurimonas marina SU872T, an anaerobic thermophilic chemolithoautotrophic bacterium isolated from a shallow marine hydrothermal vent.</title>
        <authorList>
            <person name="Allioux M."/>
            <person name="Jebbar M."/>
            <person name="Slobodkina G."/>
            <person name="Slobodkin A."/>
            <person name="Moalic Y."/>
            <person name="Frolova A."/>
            <person name="Shao Z."/>
            <person name="Alain K."/>
        </authorList>
    </citation>
    <scope>NUCLEOTIDE SEQUENCE [LARGE SCALE GENOMIC DNA]</scope>
    <source>
        <strain evidence="1 2">SU872</strain>
    </source>
</reference>
<dbReference type="EMBL" id="CP042909">
    <property type="protein sequence ID" value="QJA06820.1"/>
    <property type="molecule type" value="Genomic_DNA"/>
</dbReference>
<dbReference type="KEGG" id="tmai:FVE67_08470"/>
<dbReference type="Gene3D" id="3.30.160.150">
    <property type="entry name" value="Lipoprotein like domain"/>
    <property type="match status" value="1"/>
</dbReference>
<name>A0A6H1WUF8_9BACT</name>
<protein>
    <recommendedName>
        <fullName evidence="3">LptE family protein</fullName>
    </recommendedName>
</protein>
<dbReference type="PROSITE" id="PS51257">
    <property type="entry name" value="PROKAR_LIPOPROTEIN"/>
    <property type="match status" value="1"/>
</dbReference>
<dbReference type="AlphaFoldDB" id="A0A6H1WUF8"/>
<evidence type="ECO:0008006" key="3">
    <source>
        <dbReference type="Google" id="ProtNLM"/>
    </source>
</evidence>
<organism evidence="1 2">
    <name type="scientific">Thermosulfurimonas marina</name>
    <dbReference type="NCBI Taxonomy" id="2047767"/>
    <lineage>
        <taxon>Bacteria</taxon>
        <taxon>Pseudomonadati</taxon>
        <taxon>Thermodesulfobacteriota</taxon>
        <taxon>Thermodesulfobacteria</taxon>
        <taxon>Thermodesulfobacteriales</taxon>
        <taxon>Thermodesulfobacteriaceae</taxon>
        <taxon>Thermosulfurimonas</taxon>
    </lineage>
</organism>
<dbReference type="GO" id="GO:0043165">
    <property type="term" value="P:Gram-negative-bacterium-type cell outer membrane assembly"/>
    <property type="evidence" value="ECO:0007669"/>
    <property type="project" value="InterPro"/>
</dbReference>
<gene>
    <name evidence="1" type="ORF">FVE67_08470</name>
</gene>
<proteinExistence type="predicted"/>
<evidence type="ECO:0000313" key="1">
    <source>
        <dbReference type="EMBL" id="QJA06820.1"/>
    </source>
</evidence>
<evidence type="ECO:0000313" key="2">
    <source>
        <dbReference type="Proteomes" id="UP000501253"/>
    </source>
</evidence>
<dbReference type="InterPro" id="IPR007485">
    <property type="entry name" value="LPS_assembly_LptE"/>
</dbReference>
<keyword evidence="2" id="KW-1185">Reference proteome</keyword>
<accession>A0A6H1WUF8</accession>
<dbReference type="Proteomes" id="UP000501253">
    <property type="component" value="Chromosome"/>
</dbReference>